<feature type="non-terminal residue" evidence="1">
    <location>
        <position position="1"/>
    </location>
</feature>
<sequence>ELLASSAEDHSVDACNAQDLLIQMAFHRAPEVRASAVYAMGTLASELTQLGDDSGVLTIVRLAERQMYAALLQAAGDGSPMVRREVAHVIGGCIFATYMAQAVDAVARVVADEVRTEGGGRRSAATAIGGDPLTSDLLFPQLYKTLLELSVDAHPDVALVAREACDVLMQCYAHSRAFFDSEAQLDQALHRLEISRTAAGQPPILGFLRSATGVGDALVGQPPHQPRNPQSRNQQARSTTAEQQRRMSAHTSNFRVPVSPMLGTSRQQQQQQQALAGGGGAPPASHRYTMHGAMSPPSLRDPSDTMSASSQTPPQPPASSLPATPP</sequence>
<dbReference type="Proteomes" id="UP001139981">
    <property type="component" value="Unassembled WGS sequence"/>
</dbReference>
<dbReference type="EMBL" id="JANBVB010003742">
    <property type="protein sequence ID" value="KAJ2877724.1"/>
    <property type="molecule type" value="Genomic_DNA"/>
</dbReference>
<evidence type="ECO:0000313" key="2">
    <source>
        <dbReference type="Proteomes" id="UP001139981"/>
    </source>
</evidence>
<accession>A0ACC1LS19</accession>
<feature type="non-terminal residue" evidence="1">
    <location>
        <position position="326"/>
    </location>
</feature>
<protein>
    <submittedName>
        <fullName evidence="1">Target of rapamycin complex 1 subunit kog1</fullName>
    </submittedName>
</protein>
<name>A0ACC1LS19_9FUNG</name>
<organism evidence="1 2">
    <name type="scientific">Coemansia aciculifera</name>
    <dbReference type="NCBI Taxonomy" id="417176"/>
    <lineage>
        <taxon>Eukaryota</taxon>
        <taxon>Fungi</taxon>
        <taxon>Fungi incertae sedis</taxon>
        <taxon>Zoopagomycota</taxon>
        <taxon>Kickxellomycotina</taxon>
        <taxon>Kickxellomycetes</taxon>
        <taxon>Kickxellales</taxon>
        <taxon>Kickxellaceae</taxon>
        <taxon>Coemansia</taxon>
    </lineage>
</organism>
<gene>
    <name evidence="1" type="primary">KOG1_4</name>
    <name evidence="1" type="ORF">IWW38_006505</name>
</gene>
<evidence type="ECO:0000313" key="1">
    <source>
        <dbReference type="EMBL" id="KAJ2877724.1"/>
    </source>
</evidence>
<proteinExistence type="predicted"/>
<keyword evidence="2" id="KW-1185">Reference proteome</keyword>
<reference evidence="1" key="1">
    <citation type="submission" date="2022-07" db="EMBL/GenBank/DDBJ databases">
        <title>Phylogenomic reconstructions and comparative analyses of Kickxellomycotina fungi.</title>
        <authorList>
            <person name="Reynolds N.K."/>
            <person name="Stajich J.E."/>
            <person name="Barry K."/>
            <person name="Grigoriev I.V."/>
            <person name="Crous P."/>
            <person name="Smith M.E."/>
        </authorList>
    </citation>
    <scope>NUCLEOTIDE SEQUENCE</scope>
    <source>
        <strain evidence="1">CBS 190363</strain>
    </source>
</reference>
<comment type="caution">
    <text evidence="1">The sequence shown here is derived from an EMBL/GenBank/DDBJ whole genome shotgun (WGS) entry which is preliminary data.</text>
</comment>